<protein>
    <submittedName>
        <fullName evidence="2">Predicted protein</fullName>
    </submittedName>
</protein>
<reference evidence="2 3" key="1">
    <citation type="journal article" date="2009" name="Science">
        <title>Green evolution and dynamic adaptations revealed by genomes of the marine picoeukaryotes Micromonas.</title>
        <authorList>
            <person name="Worden A.Z."/>
            <person name="Lee J.H."/>
            <person name="Mock T."/>
            <person name="Rouze P."/>
            <person name="Simmons M.P."/>
            <person name="Aerts A.L."/>
            <person name="Allen A.E."/>
            <person name="Cuvelier M.L."/>
            <person name="Derelle E."/>
            <person name="Everett M.V."/>
            <person name="Foulon E."/>
            <person name="Grimwood J."/>
            <person name="Gundlach H."/>
            <person name="Henrissat B."/>
            <person name="Napoli C."/>
            <person name="McDonald S.M."/>
            <person name="Parker M.S."/>
            <person name="Rombauts S."/>
            <person name="Salamov A."/>
            <person name="Von Dassow P."/>
            <person name="Badger J.H."/>
            <person name="Coutinho P.M."/>
            <person name="Demir E."/>
            <person name="Dubchak I."/>
            <person name="Gentemann C."/>
            <person name="Eikrem W."/>
            <person name="Gready J.E."/>
            <person name="John U."/>
            <person name="Lanier W."/>
            <person name="Lindquist E.A."/>
            <person name="Lucas S."/>
            <person name="Mayer K.F."/>
            <person name="Moreau H."/>
            <person name="Not F."/>
            <person name="Otillar R."/>
            <person name="Panaud O."/>
            <person name="Pangilinan J."/>
            <person name="Paulsen I."/>
            <person name="Piegu B."/>
            <person name="Poliakov A."/>
            <person name="Robbens S."/>
            <person name="Schmutz J."/>
            <person name="Toulza E."/>
            <person name="Wyss T."/>
            <person name="Zelensky A."/>
            <person name="Zhou K."/>
            <person name="Armbrust E.V."/>
            <person name="Bhattacharya D."/>
            <person name="Goodenough U.W."/>
            <person name="Van de Peer Y."/>
            <person name="Grigoriev I.V."/>
        </authorList>
    </citation>
    <scope>NUCLEOTIDE SEQUENCE [LARGE SCALE GENOMIC DNA]</scope>
    <source>
        <strain evidence="2 3">CCMP1545</strain>
    </source>
</reference>
<feature type="compositionally biased region" description="Basic and acidic residues" evidence="1">
    <location>
        <begin position="71"/>
        <end position="87"/>
    </location>
</feature>
<accession>C1MIQ6</accession>
<dbReference type="GeneID" id="9680964"/>
<feature type="region of interest" description="Disordered" evidence="1">
    <location>
        <begin position="1"/>
        <end position="22"/>
    </location>
</feature>
<sequence length="87" mass="9733">MTRDASPRARDGASNATSRVPGRRRGRAFVRFFFCGESTDSLSAPETSRGGDTHRLCRRVQQEVASLQVSGERRRAPEYRDYSPADV</sequence>
<feature type="region of interest" description="Disordered" evidence="1">
    <location>
        <begin position="65"/>
        <end position="87"/>
    </location>
</feature>
<keyword evidence="3" id="KW-1185">Reference proteome</keyword>
<dbReference type="AlphaFoldDB" id="C1MIQ6"/>
<organism evidence="3">
    <name type="scientific">Micromonas pusilla (strain CCMP1545)</name>
    <name type="common">Picoplanktonic green alga</name>
    <dbReference type="NCBI Taxonomy" id="564608"/>
    <lineage>
        <taxon>Eukaryota</taxon>
        <taxon>Viridiplantae</taxon>
        <taxon>Chlorophyta</taxon>
        <taxon>Mamiellophyceae</taxon>
        <taxon>Mamiellales</taxon>
        <taxon>Mamiellaceae</taxon>
        <taxon>Micromonas</taxon>
    </lineage>
</organism>
<evidence type="ECO:0000313" key="2">
    <source>
        <dbReference type="EMBL" id="EEH60960.1"/>
    </source>
</evidence>
<dbReference type="RefSeq" id="XP_003055708.1">
    <property type="nucleotide sequence ID" value="XM_003055662.1"/>
</dbReference>
<dbReference type="Proteomes" id="UP000001876">
    <property type="component" value="Unassembled WGS sequence"/>
</dbReference>
<dbReference type="EMBL" id="GG663735">
    <property type="protein sequence ID" value="EEH60960.1"/>
    <property type="molecule type" value="Genomic_DNA"/>
</dbReference>
<gene>
    <name evidence="2" type="ORF">MICPUCDRAFT_50658</name>
</gene>
<dbReference type="KEGG" id="mpp:MICPUCDRAFT_50658"/>
<evidence type="ECO:0000256" key="1">
    <source>
        <dbReference type="SAM" id="MobiDB-lite"/>
    </source>
</evidence>
<name>C1MIQ6_MICPC</name>
<evidence type="ECO:0000313" key="3">
    <source>
        <dbReference type="Proteomes" id="UP000001876"/>
    </source>
</evidence>
<feature type="compositionally biased region" description="Basic and acidic residues" evidence="1">
    <location>
        <begin position="1"/>
        <end position="11"/>
    </location>
</feature>
<proteinExistence type="predicted"/>